<dbReference type="Gene3D" id="3.60.110.10">
    <property type="entry name" value="Carbon-nitrogen hydrolase"/>
    <property type="match status" value="1"/>
</dbReference>
<dbReference type="CDD" id="cd07197">
    <property type="entry name" value="nitrilase"/>
    <property type="match status" value="1"/>
</dbReference>
<proteinExistence type="predicted"/>
<dbReference type="SUPFAM" id="SSF56317">
    <property type="entry name" value="Carbon-nitrogen hydrolase"/>
    <property type="match status" value="1"/>
</dbReference>
<gene>
    <name evidence="3" type="ORF">B9J98_06970</name>
</gene>
<evidence type="ECO:0000256" key="1">
    <source>
        <dbReference type="ARBA" id="ARBA00022801"/>
    </source>
</evidence>
<evidence type="ECO:0000313" key="3">
    <source>
        <dbReference type="EMBL" id="PUA31255.1"/>
    </source>
</evidence>
<dbReference type="Pfam" id="PF00795">
    <property type="entry name" value="CN_hydrolase"/>
    <property type="match status" value="1"/>
</dbReference>
<dbReference type="GO" id="GO:0016811">
    <property type="term" value="F:hydrolase activity, acting on carbon-nitrogen (but not peptide) bonds, in linear amides"/>
    <property type="evidence" value="ECO:0007669"/>
    <property type="project" value="UniProtKB-ARBA"/>
</dbReference>
<dbReference type="EMBL" id="NDWU01000021">
    <property type="protein sequence ID" value="PUA31255.1"/>
    <property type="molecule type" value="Genomic_DNA"/>
</dbReference>
<name>A0A2R7Y138_9ARCH</name>
<dbReference type="PROSITE" id="PS50263">
    <property type="entry name" value="CN_HYDROLASE"/>
    <property type="match status" value="1"/>
</dbReference>
<evidence type="ECO:0000259" key="2">
    <source>
        <dbReference type="PROSITE" id="PS50263"/>
    </source>
</evidence>
<dbReference type="InterPro" id="IPR003010">
    <property type="entry name" value="C-N_Hydrolase"/>
</dbReference>
<evidence type="ECO:0000313" key="4">
    <source>
        <dbReference type="Proteomes" id="UP000244066"/>
    </source>
</evidence>
<accession>A0A2R7Y138</accession>
<dbReference type="PROSITE" id="PS01227">
    <property type="entry name" value="UPF0012"/>
    <property type="match status" value="1"/>
</dbReference>
<feature type="domain" description="CN hydrolase" evidence="2">
    <location>
        <begin position="5"/>
        <end position="241"/>
    </location>
</feature>
<protein>
    <recommendedName>
        <fullName evidence="2">CN hydrolase domain-containing protein</fullName>
    </recommendedName>
</protein>
<comment type="caution">
    <text evidence="3">The sequence shown here is derived from an EMBL/GenBank/DDBJ whole genome shotgun (WGS) entry which is preliminary data.</text>
</comment>
<organism evidence="3 4">
    <name type="scientific">Candidatus Terraquivivens tikiterensis</name>
    <dbReference type="NCBI Taxonomy" id="1980982"/>
    <lineage>
        <taxon>Archaea</taxon>
        <taxon>Nitrososphaerota</taxon>
        <taxon>Candidatus Wolframiiraptoraceae</taxon>
        <taxon>Candidatus Terraquivivens</taxon>
    </lineage>
</organism>
<keyword evidence="1" id="KW-0378">Hydrolase</keyword>
<dbReference type="PANTHER" id="PTHR43674:SF2">
    <property type="entry name" value="BETA-UREIDOPROPIONASE"/>
    <property type="match status" value="1"/>
</dbReference>
<reference evidence="3 4" key="1">
    <citation type="submission" date="2017-04" db="EMBL/GenBank/DDBJ databases">
        <title>Draft Aigarchaeota genome from a New Zealand hot spring.</title>
        <authorList>
            <person name="Reysenbach A.-L."/>
            <person name="Donaho J.A."/>
            <person name="Gerhart J."/>
            <person name="Kelley J.F."/>
            <person name="Kouba K."/>
            <person name="Podar M."/>
            <person name="Stott M."/>
        </authorList>
    </citation>
    <scope>NUCLEOTIDE SEQUENCE [LARGE SCALE GENOMIC DNA]</scope>
    <source>
        <strain evidence="3">NZ13_MG1</strain>
    </source>
</reference>
<dbReference type="InterPro" id="IPR050345">
    <property type="entry name" value="Aliph_Amidase/BUP"/>
</dbReference>
<dbReference type="InterPro" id="IPR001110">
    <property type="entry name" value="UPF0012_CS"/>
</dbReference>
<sequence>MRQGVKVAAVQVELGDGIKENVARAESLLRGAAKAGAEVACLPEMWLHKEPYPNIEEVIGSADYVVSEFSRLSRELKIATVLGAVYEEDVEGTFVSAYVIDSEGRVVGKQRKVHLFRDERRFFKPGSSFEVFEVDGIKLGVMVCYDVAFPESARCLTLKGAEIIFNPSRVVREALEPWRLYVRARCLENRVPVVAVNVSNGAHPGNSFVCVPVEGAKRFVHPVILSQAGSGPNVIVCEVDLLSIVGSRLDRLSRRVPAAYGCLLRQNAFGEPYEG</sequence>
<dbReference type="AlphaFoldDB" id="A0A2R7Y138"/>
<dbReference type="PANTHER" id="PTHR43674">
    <property type="entry name" value="NITRILASE C965.09-RELATED"/>
    <property type="match status" value="1"/>
</dbReference>
<dbReference type="InterPro" id="IPR036526">
    <property type="entry name" value="C-N_Hydrolase_sf"/>
</dbReference>
<dbReference type="Proteomes" id="UP000244066">
    <property type="component" value="Unassembled WGS sequence"/>
</dbReference>